<dbReference type="EMBL" id="JAAAHW010009403">
    <property type="protein sequence ID" value="KAF9941549.1"/>
    <property type="molecule type" value="Genomic_DNA"/>
</dbReference>
<evidence type="ECO:0000313" key="2">
    <source>
        <dbReference type="Proteomes" id="UP000749646"/>
    </source>
</evidence>
<protein>
    <submittedName>
        <fullName evidence="1">Uncharacterized protein</fullName>
    </submittedName>
</protein>
<reference evidence="1" key="1">
    <citation type="journal article" date="2020" name="Fungal Divers.">
        <title>Resolving the Mortierellaceae phylogeny through synthesis of multi-gene phylogenetics and phylogenomics.</title>
        <authorList>
            <person name="Vandepol N."/>
            <person name="Liber J."/>
            <person name="Desiro A."/>
            <person name="Na H."/>
            <person name="Kennedy M."/>
            <person name="Barry K."/>
            <person name="Grigoriev I.V."/>
            <person name="Miller A.N."/>
            <person name="O'Donnell K."/>
            <person name="Stajich J.E."/>
            <person name="Bonito G."/>
        </authorList>
    </citation>
    <scope>NUCLEOTIDE SEQUENCE</scope>
    <source>
        <strain evidence="1">MES-2147</strain>
    </source>
</reference>
<proteinExistence type="predicted"/>
<dbReference type="Proteomes" id="UP000749646">
    <property type="component" value="Unassembled WGS sequence"/>
</dbReference>
<accession>A0A9P6INR2</accession>
<organism evidence="1 2">
    <name type="scientific">Modicella reniformis</name>
    <dbReference type="NCBI Taxonomy" id="1440133"/>
    <lineage>
        <taxon>Eukaryota</taxon>
        <taxon>Fungi</taxon>
        <taxon>Fungi incertae sedis</taxon>
        <taxon>Mucoromycota</taxon>
        <taxon>Mortierellomycotina</taxon>
        <taxon>Mortierellomycetes</taxon>
        <taxon>Mortierellales</taxon>
        <taxon>Mortierellaceae</taxon>
        <taxon>Modicella</taxon>
    </lineage>
</organism>
<evidence type="ECO:0000313" key="1">
    <source>
        <dbReference type="EMBL" id="KAF9941549.1"/>
    </source>
</evidence>
<dbReference type="AlphaFoldDB" id="A0A9P6INR2"/>
<comment type="caution">
    <text evidence="1">The sequence shown here is derived from an EMBL/GenBank/DDBJ whole genome shotgun (WGS) entry which is preliminary data.</text>
</comment>
<sequence length="60" mass="6558">MKAKMLKLKLNMQEVTSKLISVTLSIVNVTETELNASDVGTGRRDAAASVTLGHIKSRWD</sequence>
<keyword evidence="2" id="KW-1185">Reference proteome</keyword>
<feature type="non-terminal residue" evidence="1">
    <location>
        <position position="60"/>
    </location>
</feature>
<gene>
    <name evidence="1" type="ORF">BGZ65_002677</name>
</gene>
<name>A0A9P6INR2_9FUNG</name>